<dbReference type="HOGENOM" id="CLU_609313_0_0_0"/>
<evidence type="ECO:0000313" key="1">
    <source>
        <dbReference type="EMBL" id="CCQ90670.1"/>
    </source>
</evidence>
<dbReference type="Proteomes" id="UP000011704">
    <property type="component" value="Unassembled WGS sequence"/>
</dbReference>
<sequence>MIQPSKTSRLPLFLFTFIFSIACGLLFTDQAHALTGTAQKVFQRNSQAVYQIRVIDIHSREKYVIGSGFRISRDGLFASNFHVISDVVDKPDQYRIEYFRKGRKVGNLTVEAIDVAHDLAILRGEPTRKKPVRLGSSKQKQGTGVYPMGNPLDVGMVVLEGTYNGLVGDRPYQHILLSAALNPGMSGGPAFDASGKVVGVNVAIEGNDLSYLVPVEYLIELKESVKTGRGSKNWPEVIQEQVLARYKHIIDKAVKSDWLFENLGALKVPQSILPGVVKCWGRSRSEDPSQNAFVFYGDKRCQSDRNIFLSSNLSTGTIGYSFFWLESQSLSSLEFYKRFSAQYAQGNFYPYATSGEVTKFSCHNSFVALASRNWKAAYCVRRYIKYPKLHDVFVSFAILGDSPRKYIIQVGMAGLTEPLARNFLNKFMGSIQWTE</sequence>
<dbReference type="GO" id="GO:0006508">
    <property type="term" value="P:proteolysis"/>
    <property type="evidence" value="ECO:0007669"/>
    <property type="project" value="InterPro"/>
</dbReference>
<dbReference type="InterPro" id="IPR001940">
    <property type="entry name" value="Peptidase_S1C"/>
</dbReference>
<dbReference type="RefSeq" id="WP_005008462.1">
    <property type="nucleotide sequence ID" value="NZ_HG422173.1"/>
</dbReference>
<dbReference type="PANTHER" id="PTHR43019:SF23">
    <property type="entry name" value="PROTEASE DO-LIKE 5, CHLOROPLASTIC"/>
    <property type="match status" value="1"/>
</dbReference>
<dbReference type="Gene3D" id="2.40.10.120">
    <property type="match status" value="1"/>
</dbReference>
<protein>
    <submittedName>
        <fullName evidence="1">Putative Peptidase S1 and S6, chymotrypsin/Hap</fullName>
    </submittedName>
</protein>
<dbReference type="InterPro" id="IPR009003">
    <property type="entry name" value="Peptidase_S1_PA"/>
</dbReference>
<keyword evidence="2" id="KW-1185">Reference proteome</keyword>
<dbReference type="STRING" id="1266370.NITGR_360008"/>
<dbReference type="SUPFAM" id="SSF50494">
    <property type="entry name" value="Trypsin-like serine proteases"/>
    <property type="match status" value="1"/>
</dbReference>
<gene>
    <name evidence="1" type="ORF">NITGR_360008</name>
</gene>
<dbReference type="Pfam" id="PF13365">
    <property type="entry name" value="Trypsin_2"/>
    <property type="match status" value="1"/>
</dbReference>
<dbReference type="PROSITE" id="PS51257">
    <property type="entry name" value="PROKAR_LIPOPROTEIN"/>
    <property type="match status" value="1"/>
</dbReference>
<dbReference type="GO" id="GO:0004252">
    <property type="term" value="F:serine-type endopeptidase activity"/>
    <property type="evidence" value="ECO:0007669"/>
    <property type="project" value="InterPro"/>
</dbReference>
<dbReference type="EMBL" id="CAQJ01000040">
    <property type="protein sequence ID" value="CCQ90670.1"/>
    <property type="molecule type" value="Genomic_DNA"/>
</dbReference>
<proteinExistence type="predicted"/>
<dbReference type="AlphaFoldDB" id="M1YZK1"/>
<name>M1YZK1_NITG3</name>
<evidence type="ECO:0000313" key="2">
    <source>
        <dbReference type="Proteomes" id="UP000011704"/>
    </source>
</evidence>
<accession>M1YZK1</accession>
<dbReference type="PANTHER" id="PTHR43019">
    <property type="entry name" value="SERINE ENDOPROTEASE DEGS"/>
    <property type="match status" value="1"/>
</dbReference>
<comment type="caution">
    <text evidence="1">The sequence shown here is derived from an EMBL/GenBank/DDBJ whole genome shotgun (WGS) entry which is preliminary data.</text>
</comment>
<dbReference type="InParanoid" id="M1YZK1"/>
<organism evidence="1 2">
    <name type="scientific">Nitrospina gracilis (strain 3/211)</name>
    <dbReference type="NCBI Taxonomy" id="1266370"/>
    <lineage>
        <taxon>Bacteria</taxon>
        <taxon>Pseudomonadati</taxon>
        <taxon>Nitrospinota/Tectimicrobiota group</taxon>
        <taxon>Nitrospinota</taxon>
        <taxon>Nitrospinia</taxon>
        <taxon>Nitrospinales</taxon>
        <taxon>Nitrospinaceae</taxon>
        <taxon>Nitrospina</taxon>
    </lineage>
</organism>
<reference evidence="1 2" key="1">
    <citation type="journal article" date="2013" name="Front. Microbiol.">
        <title>The genome of Nitrospina gracilis illuminates the metabolism and evolution of the major marine nitrite oxidizer.</title>
        <authorList>
            <person name="Luecker S."/>
            <person name="Nowka B."/>
            <person name="Rattei T."/>
            <person name="Spieck E."/>
            <person name="and Daims H."/>
        </authorList>
    </citation>
    <scope>NUCLEOTIDE SEQUENCE [LARGE SCALE GENOMIC DNA]</scope>
    <source>
        <strain evidence="1 2">3/211</strain>
    </source>
</reference>
<dbReference type="PRINTS" id="PR00834">
    <property type="entry name" value="PROTEASES2C"/>
</dbReference>